<feature type="compositionally biased region" description="Pro residues" evidence="1">
    <location>
        <begin position="321"/>
        <end position="335"/>
    </location>
</feature>
<gene>
    <name evidence="3" type="ORF">CAK95_12540</name>
</gene>
<dbReference type="RefSeq" id="WP_086088219.1">
    <property type="nucleotide sequence ID" value="NZ_CP021112.1"/>
</dbReference>
<keyword evidence="2" id="KW-0732">Signal</keyword>
<feature type="chain" id="PRO_5043713860" evidence="2">
    <location>
        <begin position="34"/>
        <end position="693"/>
    </location>
</feature>
<feature type="signal peptide" evidence="2">
    <location>
        <begin position="1"/>
        <end position="33"/>
    </location>
</feature>
<dbReference type="KEGG" id="psin:CAK95_12540"/>
<name>A0A1W6ZRB9_9HYPH</name>
<protein>
    <submittedName>
        <fullName evidence="3">Uncharacterized protein</fullName>
    </submittedName>
</protein>
<organism evidence="3 4">
    <name type="scientific">Pseudorhodoplanes sinuspersici</name>
    <dbReference type="NCBI Taxonomy" id="1235591"/>
    <lineage>
        <taxon>Bacteria</taxon>
        <taxon>Pseudomonadati</taxon>
        <taxon>Pseudomonadota</taxon>
        <taxon>Alphaproteobacteria</taxon>
        <taxon>Hyphomicrobiales</taxon>
        <taxon>Pseudorhodoplanes</taxon>
    </lineage>
</organism>
<dbReference type="EMBL" id="CP021112">
    <property type="protein sequence ID" value="ARP99815.1"/>
    <property type="molecule type" value="Genomic_DNA"/>
</dbReference>
<dbReference type="OrthoDB" id="8430112at2"/>
<keyword evidence="4" id="KW-1185">Reference proteome</keyword>
<accession>A0A1W6ZRB9</accession>
<dbReference type="AlphaFoldDB" id="A0A1W6ZRB9"/>
<evidence type="ECO:0000313" key="3">
    <source>
        <dbReference type="EMBL" id="ARP99815.1"/>
    </source>
</evidence>
<proteinExistence type="predicted"/>
<evidence type="ECO:0000256" key="2">
    <source>
        <dbReference type="SAM" id="SignalP"/>
    </source>
</evidence>
<reference evidence="3 4" key="1">
    <citation type="submission" date="2017-05" db="EMBL/GenBank/DDBJ databases">
        <title>Full genome sequence of Pseudorhodoplanes sinuspersici.</title>
        <authorList>
            <person name="Dastgheib S.M.M."/>
            <person name="Shavandi M."/>
            <person name="Tirandaz H."/>
        </authorList>
    </citation>
    <scope>NUCLEOTIDE SEQUENCE [LARGE SCALE GENOMIC DNA]</scope>
    <source>
        <strain evidence="3 4">RIPI110</strain>
    </source>
</reference>
<evidence type="ECO:0000313" key="4">
    <source>
        <dbReference type="Proteomes" id="UP000194137"/>
    </source>
</evidence>
<dbReference type="STRING" id="1235591.CAK95_12540"/>
<dbReference type="Proteomes" id="UP000194137">
    <property type="component" value="Chromosome"/>
</dbReference>
<feature type="compositionally biased region" description="Low complexity" evidence="1">
    <location>
        <begin position="275"/>
        <end position="290"/>
    </location>
</feature>
<sequence length="693" mass="75541">MNQWHRFPAVLTASLPVAGIALLVLFTSGAAKAQTAAAQCEEAAEIAVLPSPVAPWKGAPLRVLIAAEKPFQGELSLIAPNGSIAAKTRDRHGGPPYFWSAEVSAPAAGTWRVSLAPDNASSSCSKIEREVVVAAAQPAKPRAVSGSVWPLRNTWNRETENLYSAWIETLFDAPLDASPSWPALHVVLRDRSRNFLFNHLGLGEDQAGLFIRPDCADLPYFLRAYFAFKMGLPFGYAKCTRGGGGQPPRCPAWWNIQNEEPRREAPEDLVASADAASPGTPTGSTATASANPFDLFRQPTPKSAPASQKPAMRTPGIAVPPSGPAVKPPAGPPRRPAGLVQGFGHYLKWSIGDGVHSGAGRTRATDDGADFYPVALSEDTLRPGTVYADPYGHLLVLARRVSQAEGDAGVFLAVDAQPDGTVARKRFWRGNFLFAQDPALGDAGFKRFRPVMRDKNGNLRRLTNAEIAKNSEYGDVSLEQTKLTVEAFYDRMDDVMSPSPLDPVRAMTEAITSLEEQVKARVTSVENGRKFQNSGKGTASMPDGAAIFETTGAWEDFATPSRDLRLLIAMDVVRNFPDRVVRRPERYAMPAGRAAGDVKAELDRVLASELSSRKFSYPRSDGSQWTLTLKDVIDRVTDLEMAYNVNDCVELRWGAPEKSEEASTCKQFAPQAQRAKMVNYRAWFHERRRPPRS</sequence>
<feature type="region of interest" description="Disordered" evidence="1">
    <location>
        <begin position="261"/>
        <end position="336"/>
    </location>
</feature>
<evidence type="ECO:0000256" key="1">
    <source>
        <dbReference type="SAM" id="MobiDB-lite"/>
    </source>
</evidence>